<comment type="caution">
    <text evidence="1">The sequence shown here is derived from an EMBL/GenBank/DDBJ whole genome shotgun (WGS) entry which is preliminary data.</text>
</comment>
<accession>A0A8J6NTN0</accession>
<gene>
    <name evidence="1" type="ORF">H8E23_12025</name>
</gene>
<evidence type="ECO:0000313" key="2">
    <source>
        <dbReference type="Proteomes" id="UP000603434"/>
    </source>
</evidence>
<evidence type="ECO:0008006" key="3">
    <source>
        <dbReference type="Google" id="ProtNLM"/>
    </source>
</evidence>
<protein>
    <recommendedName>
        <fullName evidence="3">YHS domain-containing protein</fullName>
    </recommendedName>
</protein>
<dbReference type="Proteomes" id="UP000603434">
    <property type="component" value="Unassembled WGS sequence"/>
</dbReference>
<proteinExistence type="predicted"/>
<organism evidence="1 2">
    <name type="scientific">Candidatus Desulfatibia profunda</name>
    <dbReference type="NCBI Taxonomy" id="2841695"/>
    <lineage>
        <taxon>Bacteria</taxon>
        <taxon>Pseudomonadati</taxon>
        <taxon>Thermodesulfobacteriota</taxon>
        <taxon>Desulfobacteria</taxon>
        <taxon>Desulfobacterales</taxon>
        <taxon>Desulfobacterales incertae sedis</taxon>
        <taxon>Candidatus Desulfatibia</taxon>
    </lineage>
</organism>
<name>A0A8J6NTN0_9BACT</name>
<sequence>MLQHSPTPKTNAGQVAGEIDDVMIKDPVCDVYFPKKDAVYLKADGQDMFFCSTACRDKFVDRRSKK</sequence>
<dbReference type="EMBL" id="JACNJH010000170">
    <property type="protein sequence ID" value="MBC8362112.1"/>
    <property type="molecule type" value="Genomic_DNA"/>
</dbReference>
<evidence type="ECO:0000313" key="1">
    <source>
        <dbReference type="EMBL" id="MBC8362112.1"/>
    </source>
</evidence>
<reference evidence="1 2" key="1">
    <citation type="submission" date="2020-08" db="EMBL/GenBank/DDBJ databases">
        <title>Bridging the membrane lipid divide: bacteria of the FCB group superphylum have the potential to synthesize archaeal ether lipids.</title>
        <authorList>
            <person name="Villanueva L."/>
            <person name="Von Meijenfeldt F.A.B."/>
            <person name="Westbye A.B."/>
            <person name="Yadav S."/>
            <person name="Hopmans E.C."/>
            <person name="Dutilh B.E."/>
            <person name="Sinninghe Damste J.S."/>
        </authorList>
    </citation>
    <scope>NUCLEOTIDE SEQUENCE [LARGE SCALE GENOMIC DNA]</scope>
    <source>
        <strain evidence="1">NIOZ-UU30</strain>
    </source>
</reference>
<dbReference type="AlphaFoldDB" id="A0A8J6NTN0"/>